<comment type="cofactor">
    <cofactor evidence="6">
        <name>FAD</name>
        <dbReference type="ChEBI" id="CHEBI:57692"/>
    </cofactor>
</comment>
<dbReference type="PRINTS" id="PR00370">
    <property type="entry name" value="FMOXYGENASE"/>
</dbReference>
<keyword evidence="8" id="KW-1185">Reference proteome</keyword>
<evidence type="ECO:0000256" key="3">
    <source>
        <dbReference type="ARBA" id="ARBA00022827"/>
    </source>
</evidence>
<evidence type="ECO:0000256" key="4">
    <source>
        <dbReference type="ARBA" id="ARBA00022857"/>
    </source>
</evidence>
<protein>
    <recommendedName>
        <fullName evidence="6">Flavin-containing monooxygenase</fullName>
        <ecNumber evidence="6">1.-.-.-</ecNumber>
    </recommendedName>
</protein>
<comment type="caution">
    <text evidence="7">The sequence shown here is derived from an EMBL/GenBank/DDBJ whole genome shotgun (WGS) entry which is preliminary data.</text>
</comment>
<keyword evidence="4" id="KW-0521">NADP</keyword>
<dbReference type="AlphaFoldDB" id="A0A9Q0M4F3"/>
<dbReference type="GO" id="GO:0050660">
    <property type="term" value="F:flavin adenine dinucleotide binding"/>
    <property type="evidence" value="ECO:0007669"/>
    <property type="project" value="InterPro"/>
</dbReference>
<sequence>MLNNKRLIIMFKGKSNSTSKRSVCIIGAGAAGICALRHFTDHVDHFNPIVCYEQIDNVGGTWNYTEQTGIDKYGLPIHSSMYRDLQSVFDTLLINPLLINSFYFYSTNLPMQVMAYPDFSWEHTQSFVHHSLVLKYLEDYAKHFNILPYISFSTRLEKLQRYNNQWKVVIKRLEDSQFETHYYDIVIIGTGRHSFPHYPPLESISKFNGNIIHSHDYRHRESFHGKRIAVIGGGPSGFDLVIELSTVASFIIFVNRGPNQFENLPINIEQLQGEIVDEFDENLIRIQMKQSGELKQFLIDCIIFATGYQFDFNCYEDIGLHLNTDDTIDGLYRHMINIQQPTMLMLGVCQRGVLPFPLYHQQILCFLKLMIGEIPMPSIEEMEQDVKEYDQLRKSLDIRDVDRHSLKPGIFHHYIDSLECFGQLKPLSKGVLKLHLDLNQIRIKNLIGYKKMTFKVTDDDYQLVSENEDGDLM</sequence>
<organism evidence="7 8">
    <name type="scientific">Blomia tropicalis</name>
    <name type="common">Mite</name>
    <dbReference type="NCBI Taxonomy" id="40697"/>
    <lineage>
        <taxon>Eukaryota</taxon>
        <taxon>Metazoa</taxon>
        <taxon>Ecdysozoa</taxon>
        <taxon>Arthropoda</taxon>
        <taxon>Chelicerata</taxon>
        <taxon>Arachnida</taxon>
        <taxon>Acari</taxon>
        <taxon>Acariformes</taxon>
        <taxon>Sarcoptiformes</taxon>
        <taxon>Astigmata</taxon>
        <taxon>Glycyphagoidea</taxon>
        <taxon>Echimyopodidae</taxon>
        <taxon>Blomia</taxon>
    </lineage>
</organism>
<keyword evidence="2 6" id="KW-0285">Flavoprotein</keyword>
<dbReference type="OMA" id="FRHREVM"/>
<accession>A0A9Q0M4F3</accession>
<keyword evidence="6" id="KW-0503">Monooxygenase</keyword>
<dbReference type="InterPro" id="IPR050346">
    <property type="entry name" value="FMO-like"/>
</dbReference>
<dbReference type="PIRSF" id="PIRSF000332">
    <property type="entry name" value="FMO"/>
    <property type="match status" value="1"/>
</dbReference>
<proteinExistence type="inferred from homology"/>
<dbReference type="InterPro" id="IPR036188">
    <property type="entry name" value="FAD/NAD-bd_sf"/>
</dbReference>
<evidence type="ECO:0000313" key="8">
    <source>
        <dbReference type="Proteomes" id="UP001142055"/>
    </source>
</evidence>
<keyword evidence="3 6" id="KW-0274">FAD</keyword>
<evidence type="ECO:0000256" key="1">
    <source>
        <dbReference type="ARBA" id="ARBA00009183"/>
    </source>
</evidence>
<evidence type="ECO:0000256" key="6">
    <source>
        <dbReference type="RuleBase" id="RU361177"/>
    </source>
</evidence>
<dbReference type="EC" id="1.-.-.-" evidence="6"/>
<dbReference type="SUPFAM" id="SSF51905">
    <property type="entry name" value="FAD/NAD(P)-binding domain"/>
    <property type="match status" value="2"/>
</dbReference>
<evidence type="ECO:0000256" key="2">
    <source>
        <dbReference type="ARBA" id="ARBA00022630"/>
    </source>
</evidence>
<dbReference type="Pfam" id="PF00743">
    <property type="entry name" value="FMO-like"/>
    <property type="match status" value="2"/>
</dbReference>
<evidence type="ECO:0000256" key="5">
    <source>
        <dbReference type="ARBA" id="ARBA00023002"/>
    </source>
</evidence>
<gene>
    <name evidence="7" type="ORF">RDWZM_004531</name>
</gene>
<dbReference type="EMBL" id="JAPWDV010000002">
    <property type="protein sequence ID" value="KAJ6218719.1"/>
    <property type="molecule type" value="Genomic_DNA"/>
</dbReference>
<dbReference type="GO" id="GO:0050661">
    <property type="term" value="F:NADP binding"/>
    <property type="evidence" value="ECO:0007669"/>
    <property type="project" value="InterPro"/>
</dbReference>
<dbReference type="Gene3D" id="3.50.50.60">
    <property type="entry name" value="FAD/NAD(P)-binding domain"/>
    <property type="match status" value="3"/>
</dbReference>
<reference evidence="7" key="1">
    <citation type="submission" date="2022-12" db="EMBL/GenBank/DDBJ databases">
        <title>Genome assemblies of Blomia tropicalis.</title>
        <authorList>
            <person name="Cui Y."/>
        </authorList>
    </citation>
    <scope>NUCLEOTIDE SEQUENCE</scope>
    <source>
        <tissue evidence="7">Adult mites</tissue>
    </source>
</reference>
<dbReference type="GO" id="GO:0004499">
    <property type="term" value="F:N,N-dimethylaniline monooxygenase activity"/>
    <property type="evidence" value="ECO:0007669"/>
    <property type="project" value="InterPro"/>
</dbReference>
<dbReference type="InterPro" id="IPR020946">
    <property type="entry name" value="Flavin_mOase-like"/>
</dbReference>
<name>A0A9Q0M4F3_BLOTA</name>
<keyword evidence="5 6" id="KW-0560">Oxidoreductase</keyword>
<dbReference type="PANTHER" id="PTHR23023">
    <property type="entry name" value="DIMETHYLANILINE MONOOXYGENASE"/>
    <property type="match status" value="1"/>
</dbReference>
<comment type="similarity">
    <text evidence="1 6">Belongs to the FMO family.</text>
</comment>
<evidence type="ECO:0000313" key="7">
    <source>
        <dbReference type="EMBL" id="KAJ6218719.1"/>
    </source>
</evidence>
<dbReference type="InterPro" id="IPR000960">
    <property type="entry name" value="Flavin_mOase"/>
</dbReference>
<dbReference type="Proteomes" id="UP001142055">
    <property type="component" value="Chromosome 2"/>
</dbReference>